<dbReference type="FunFam" id="1.20.1310.10:FF:000001">
    <property type="entry name" value="Cullin 3"/>
    <property type="match status" value="1"/>
</dbReference>
<dbReference type="InterPro" id="IPR036317">
    <property type="entry name" value="Cullin_homology_sf"/>
</dbReference>
<feature type="domain" description="Cullin family profile" evidence="6">
    <location>
        <begin position="433"/>
        <end position="614"/>
    </location>
</feature>
<evidence type="ECO:0000313" key="7">
    <source>
        <dbReference type="Proteomes" id="UP000887566"/>
    </source>
</evidence>
<dbReference type="InterPro" id="IPR045093">
    <property type="entry name" value="Cullin"/>
</dbReference>
<dbReference type="SUPFAM" id="SSF75632">
    <property type="entry name" value="Cullin homology domain"/>
    <property type="match status" value="1"/>
</dbReference>
<dbReference type="InterPro" id="IPR016159">
    <property type="entry name" value="Cullin_repeat-like_dom_sf"/>
</dbReference>
<dbReference type="PROSITE" id="PS50069">
    <property type="entry name" value="CULLIN_2"/>
    <property type="match status" value="1"/>
</dbReference>
<dbReference type="WBParaSite" id="PSAMB.scaffold9576size4832.g32556.t1">
    <property type="protein sequence ID" value="PSAMB.scaffold9576size4832.g32556.t1"/>
    <property type="gene ID" value="PSAMB.scaffold9576size4832.g32556"/>
</dbReference>
<evidence type="ECO:0000256" key="3">
    <source>
        <dbReference type="ARBA" id="ARBA00022786"/>
    </source>
</evidence>
<evidence type="ECO:0000313" key="8">
    <source>
        <dbReference type="WBParaSite" id="PSAMB.scaffold9576size4832.g32556.t1"/>
    </source>
</evidence>
<dbReference type="SUPFAM" id="SSF74788">
    <property type="entry name" value="Cullin repeat-like"/>
    <property type="match status" value="2"/>
</dbReference>
<dbReference type="AlphaFoldDB" id="A0A914XRU0"/>
<dbReference type="GO" id="GO:0031461">
    <property type="term" value="C:cullin-RING ubiquitin ligase complex"/>
    <property type="evidence" value="ECO:0007669"/>
    <property type="project" value="UniProtKB-ARBA"/>
</dbReference>
<name>A0A914XRU0_9BILA</name>
<reference evidence="8" key="1">
    <citation type="submission" date="2022-11" db="UniProtKB">
        <authorList>
            <consortium name="WormBaseParasite"/>
        </authorList>
    </citation>
    <scope>IDENTIFICATION</scope>
</reference>
<evidence type="ECO:0000256" key="1">
    <source>
        <dbReference type="ARBA" id="ARBA00004906"/>
    </source>
</evidence>
<dbReference type="GO" id="GO:0031625">
    <property type="term" value="F:ubiquitin protein ligase binding"/>
    <property type="evidence" value="ECO:0007669"/>
    <property type="project" value="InterPro"/>
</dbReference>
<organism evidence="7 8">
    <name type="scientific">Plectus sambesii</name>
    <dbReference type="NCBI Taxonomy" id="2011161"/>
    <lineage>
        <taxon>Eukaryota</taxon>
        <taxon>Metazoa</taxon>
        <taxon>Ecdysozoa</taxon>
        <taxon>Nematoda</taxon>
        <taxon>Chromadorea</taxon>
        <taxon>Plectida</taxon>
        <taxon>Plectina</taxon>
        <taxon>Plectoidea</taxon>
        <taxon>Plectidae</taxon>
        <taxon>Plectus</taxon>
    </lineage>
</organism>
<evidence type="ECO:0000256" key="2">
    <source>
        <dbReference type="ARBA" id="ARBA00006019"/>
    </source>
</evidence>
<keyword evidence="7" id="KW-1185">Reference proteome</keyword>
<proteinExistence type="inferred from homology"/>
<evidence type="ECO:0000256" key="5">
    <source>
        <dbReference type="RuleBase" id="RU003829"/>
    </source>
</evidence>
<sequence length="614" mass="71137">MTSLGSFGKTLSSPVDRGKYLDGEELAKYYTAEWRSFQSASRVVNGICAALNRHWIKREVDGGSATILEIYTLAVVTWKQHLVKEMHNNVTSTVLKLIERQRLGEAIKRRLIWSVLENYVEFDGIKVDSRSQLERESDVHKLLSFLGNFEKLFLEDTKAFYTKESVEFIANNPFTEYMRKVDHWLYEEQFRCELYLHLSTQEGLIKTCEKVLIANQLDLFKNEFRSLLIAGQDEDLARIYFLCNRVDGGLAELKAAFEKHIEERFASVIKACDERTWTAFVNEPCAHFFRYELYELNSAQEGYASERIKKLIVKHYDLIEDKFRCLLLSGKDEELARMYSLTRSVGDELGDLRNMLEKHIEEQGALAMERCGEKAVNDPIIYVNAVLEVHRHYSTLVERSFRNESGFVQALDKACATFINKNNVTIIAENTSKSAELLARYCDWLLKKGVKNSNEAELKDFLTEVMIVFKYIDDKDIFEKFYSKMLAKRLVGSLSVNDDAESRMISKLKQMCGFEYTSKLQSMLTNWRSSKDLTEAFKEHERHASTSLNLDFSIVVFNSGAWPFRQILTFELLAELGNCINKFTTFYNQRHNGRKLTWLPTLSKGELTTNCFQN</sequence>
<dbReference type="Gene3D" id="4.10.1030.10">
    <property type="entry name" value="Ring Box Chain A, domain 5"/>
    <property type="match status" value="1"/>
</dbReference>
<dbReference type="Proteomes" id="UP000887566">
    <property type="component" value="Unplaced"/>
</dbReference>
<dbReference type="InterPro" id="IPR001373">
    <property type="entry name" value="Cullin_N"/>
</dbReference>
<evidence type="ECO:0000256" key="4">
    <source>
        <dbReference type="PROSITE-ProRule" id="PRU00330"/>
    </source>
</evidence>
<dbReference type="Gene3D" id="1.20.1310.10">
    <property type="entry name" value="Cullin Repeats"/>
    <property type="match status" value="4"/>
</dbReference>
<accession>A0A914XRU0</accession>
<keyword evidence="3" id="KW-0833">Ubl conjugation pathway</keyword>
<dbReference type="FunFam" id="1.20.1310.10:FF:000012">
    <property type="entry name" value="Cullin 2"/>
    <property type="match status" value="1"/>
</dbReference>
<evidence type="ECO:0000259" key="6">
    <source>
        <dbReference type="PROSITE" id="PS50069"/>
    </source>
</evidence>
<dbReference type="InterPro" id="IPR059120">
    <property type="entry name" value="Cullin-like_AB"/>
</dbReference>
<dbReference type="GO" id="GO:0006511">
    <property type="term" value="P:ubiquitin-dependent protein catabolic process"/>
    <property type="evidence" value="ECO:0007669"/>
    <property type="project" value="InterPro"/>
</dbReference>
<comment type="similarity">
    <text evidence="2 4 5">Belongs to the cullin family.</text>
</comment>
<dbReference type="SMART" id="SM00182">
    <property type="entry name" value="CULLIN"/>
    <property type="match status" value="1"/>
</dbReference>
<dbReference type="PANTHER" id="PTHR11932">
    <property type="entry name" value="CULLIN"/>
    <property type="match status" value="1"/>
</dbReference>
<dbReference type="Pfam" id="PF00888">
    <property type="entry name" value="Cullin"/>
    <property type="match status" value="2"/>
</dbReference>
<dbReference type="InterPro" id="IPR016158">
    <property type="entry name" value="Cullin_homology"/>
</dbReference>
<comment type="pathway">
    <text evidence="1">Protein modification; protein ubiquitination.</text>
</comment>
<dbReference type="Pfam" id="PF26557">
    <property type="entry name" value="Cullin_AB"/>
    <property type="match status" value="1"/>
</dbReference>
<protein>
    <submittedName>
        <fullName evidence="8">Cullin family profile domain-containing protein</fullName>
    </submittedName>
</protein>
<dbReference type="FunFam" id="1.20.1310.10:FF:000019">
    <property type="entry name" value="Cullin 1"/>
    <property type="match status" value="1"/>
</dbReference>